<accession>A0ABR1W5A6</accession>
<evidence type="ECO:0000259" key="1">
    <source>
        <dbReference type="Pfam" id="PF17107"/>
    </source>
</evidence>
<evidence type="ECO:0000313" key="2">
    <source>
        <dbReference type="EMBL" id="KAK8077721.1"/>
    </source>
</evidence>
<dbReference type="Pfam" id="PF17107">
    <property type="entry name" value="SesA"/>
    <property type="match status" value="1"/>
</dbReference>
<name>A0ABR1W5A6_9PEZI</name>
<comment type="caution">
    <text evidence="2">The sequence shown here is derived from an EMBL/GenBank/DDBJ whole genome shotgun (WGS) entry which is preliminary data.</text>
</comment>
<dbReference type="EMBL" id="JAQQWM010000002">
    <property type="protein sequence ID" value="KAK8077721.1"/>
    <property type="molecule type" value="Genomic_DNA"/>
</dbReference>
<organism evidence="2 3">
    <name type="scientific">Apiospora saccharicola</name>
    <dbReference type="NCBI Taxonomy" id="335842"/>
    <lineage>
        <taxon>Eukaryota</taxon>
        <taxon>Fungi</taxon>
        <taxon>Dikarya</taxon>
        <taxon>Ascomycota</taxon>
        <taxon>Pezizomycotina</taxon>
        <taxon>Sordariomycetes</taxon>
        <taxon>Xylariomycetidae</taxon>
        <taxon>Amphisphaeriales</taxon>
        <taxon>Apiosporaceae</taxon>
        <taxon>Apiospora</taxon>
    </lineage>
</organism>
<reference evidence="2 3" key="1">
    <citation type="submission" date="2023-01" db="EMBL/GenBank/DDBJ databases">
        <title>Analysis of 21 Apiospora genomes using comparative genomics revels a genus with tremendous synthesis potential of carbohydrate active enzymes and secondary metabolites.</title>
        <authorList>
            <person name="Sorensen T."/>
        </authorList>
    </citation>
    <scope>NUCLEOTIDE SEQUENCE [LARGE SCALE GENOMIC DNA]</scope>
    <source>
        <strain evidence="2 3">CBS 83171</strain>
    </source>
</reference>
<sequence>MDSLAVAAAVIQSVEFTSGLIVKGIEIHEFATGLADDHNDLETITRSLFQSSDEIKHSLKASSGQQQLTPNEKDLKIIAVDCQKVANELLEVLAGLASTGRRSKWRFFRHALRATWNESKVKSLETRIDRYRQQMVIIALASLRQEACKSIQEQSSMKESLERMEQLQRNSTAIGDRFVRQIMDG</sequence>
<evidence type="ECO:0000313" key="3">
    <source>
        <dbReference type="Proteomes" id="UP001446871"/>
    </source>
</evidence>
<protein>
    <recommendedName>
        <fullName evidence="1">NACHT-NTPase and P-loop NTPases N-terminal domain-containing protein</fullName>
    </recommendedName>
</protein>
<dbReference type="InterPro" id="IPR031352">
    <property type="entry name" value="SesA"/>
</dbReference>
<dbReference type="Proteomes" id="UP001446871">
    <property type="component" value="Unassembled WGS sequence"/>
</dbReference>
<feature type="domain" description="NACHT-NTPase and P-loop NTPases N-terminal" evidence="1">
    <location>
        <begin position="41"/>
        <end position="134"/>
    </location>
</feature>
<proteinExistence type="predicted"/>
<gene>
    <name evidence="2" type="ORF">PG996_003891</name>
</gene>
<keyword evidence="3" id="KW-1185">Reference proteome</keyword>